<dbReference type="PATRIC" id="fig|405446.3.peg.505"/>
<evidence type="ECO:0000259" key="13">
    <source>
        <dbReference type="Pfam" id="PF00483"/>
    </source>
</evidence>
<evidence type="ECO:0000256" key="3">
    <source>
        <dbReference type="ARBA" id="ARBA00012387"/>
    </source>
</evidence>
<dbReference type="Gene3D" id="3.90.550.10">
    <property type="entry name" value="Spore Coat Polysaccharide Biosynthesis Protein SpsA, Chain A"/>
    <property type="match status" value="1"/>
</dbReference>
<proteinExistence type="inferred from homology"/>
<dbReference type="OrthoDB" id="9806359at2"/>
<evidence type="ECO:0000256" key="6">
    <source>
        <dbReference type="ARBA" id="ARBA00022741"/>
    </source>
</evidence>
<dbReference type="Pfam" id="PF00483">
    <property type="entry name" value="NTP_transferase"/>
    <property type="match status" value="1"/>
</dbReference>
<dbReference type="InterPro" id="IPR051161">
    <property type="entry name" value="Mannose-6P_isomerase_type2"/>
</dbReference>
<dbReference type="SUPFAM" id="SSF53448">
    <property type="entry name" value="Nucleotide-diphospho-sugar transferases"/>
    <property type="match status" value="1"/>
</dbReference>
<comment type="catalytic activity">
    <reaction evidence="9">
        <text>alpha-D-mannose 1-phosphate + GTP + H(+) = GDP-alpha-D-mannose + diphosphate</text>
        <dbReference type="Rhea" id="RHEA:15229"/>
        <dbReference type="ChEBI" id="CHEBI:15378"/>
        <dbReference type="ChEBI" id="CHEBI:33019"/>
        <dbReference type="ChEBI" id="CHEBI:37565"/>
        <dbReference type="ChEBI" id="CHEBI:57527"/>
        <dbReference type="ChEBI" id="CHEBI:58409"/>
        <dbReference type="EC" id="2.7.7.13"/>
    </reaction>
</comment>
<sequence length="467" mass="51369">MSQILPVILSGGSGTRLWPLSREAYPKQFLQLASEHSMLQSTWLRVADVATQAPIVVANETHRFVAAEQLQQVGTTPSAILLEPVGRNTAPAIAAAALEACRDGADPLLLVLPSDHLIRDVGHFHSAIMDAADIAEQGKLVTFGIQPTAPETGYGYIKAVPGDGARAIERFVEKPDLATAQAYVASGEYYWNSGMFLFRASRYLQELERLQPQILAACRASWEKARRESDFIRLDAEAFKASPSDSIDYAVMEKTADAAVVPLDAGWSDVGSWTALRDVSEQDANGNAHRGDVIAIDCHDTFAYGERLIAMVGLDDVIVVETDDAVLVGKSDRMQEVKDVVARLKADGRSEATWHRKVYRPWGAYDSIDHGERFQVKRITVKPGGTLSLQMHHHRAEHWIVVSGTAEVTRGDEVLLLTENQSTYIPLGVTHRLRNPGKLPLELIEVQSGSYLGEDDIVRFEDTYGRT</sequence>
<evidence type="ECO:0000259" key="15">
    <source>
        <dbReference type="Pfam" id="PF22640"/>
    </source>
</evidence>
<dbReference type="GO" id="GO:0005525">
    <property type="term" value="F:GTP binding"/>
    <property type="evidence" value="ECO:0007669"/>
    <property type="project" value="UniProtKB-KW"/>
</dbReference>
<dbReference type="EMBL" id="LDJJ01000017">
    <property type="protein sequence ID" value="KRG69388.1"/>
    <property type="molecule type" value="Genomic_DNA"/>
</dbReference>
<dbReference type="SUPFAM" id="SSF51182">
    <property type="entry name" value="RmlC-like cupins"/>
    <property type="match status" value="1"/>
</dbReference>
<keyword evidence="6" id="KW-0547">Nucleotide-binding</keyword>
<dbReference type="CDD" id="cd02213">
    <property type="entry name" value="cupin_PMI_typeII_C"/>
    <property type="match status" value="1"/>
</dbReference>
<dbReference type="InterPro" id="IPR054566">
    <property type="entry name" value="ManC/GMP-like_b-helix"/>
</dbReference>
<dbReference type="UniPathway" id="UPA00126">
    <property type="reaction ID" value="UER00930"/>
</dbReference>
<dbReference type="PANTHER" id="PTHR46390:SF1">
    <property type="entry name" value="MANNOSE-1-PHOSPHATE GUANYLYLTRANSFERASE"/>
    <property type="match status" value="1"/>
</dbReference>
<protein>
    <recommendedName>
        <fullName evidence="11">Xanthan biosynthesis protein XanB</fullName>
        <ecNumber evidence="3">2.7.7.13</ecNumber>
    </recommendedName>
</protein>
<evidence type="ECO:0000256" key="9">
    <source>
        <dbReference type="ARBA" id="ARBA00047343"/>
    </source>
</evidence>
<dbReference type="InterPro" id="IPR014710">
    <property type="entry name" value="RmlC-like_jellyroll"/>
</dbReference>
<dbReference type="Gene3D" id="2.60.120.10">
    <property type="entry name" value="Jelly Rolls"/>
    <property type="match status" value="1"/>
</dbReference>
<dbReference type="EC" id="2.7.7.13" evidence="3"/>
<organism evidence="16 17">
    <name type="scientific">Stenotrophomonas terrae</name>
    <dbReference type="NCBI Taxonomy" id="405446"/>
    <lineage>
        <taxon>Bacteria</taxon>
        <taxon>Pseudomonadati</taxon>
        <taxon>Pseudomonadota</taxon>
        <taxon>Gammaproteobacteria</taxon>
        <taxon>Lysobacterales</taxon>
        <taxon>Lysobacteraceae</taxon>
        <taxon>Stenotrophomonas</taxon>
    </lineage>
</organism>
<name>A0A0R0CHK2_9GAMM</name>
<keyword evidence="17" id="KW-1185">Reference proteome</keyword>
<comment type="function">
    <text evidence="10">Involved in xanthan production.</text>
</comment>
<dbReference type="GO" id="GO:0004475">
    <property type="term" value="F:mannose-1-phosphate guanylyltransferase (GTP) activity"/>
    <property type="evidence" value="ECO:0007669"/>
    <property type="project" value="UniProtKB-EC"/>
</dbReference>
<dbReference type="FunFam" id="2.60.120.10:FF:000032">
    <property type="entry name" value="Mannose-1-phosphate guanylyltransferase/mannose-6-phosphate isomerase"/>
    <property type="match status" value="1"/>
</dbReference>
<evidence type="ECO:0000256" key="11">
    <source>
        <dbReference type="ARBA" id="ARBA00074812"/>
    </source>
</evidence>
<feature type="domain" description="Mannose-6-phosphate isomerase type II C-terminal" evidence="14">
    <location>
        <begin position="348"/>
        <end position="462"/>
    </location>
</feature>
<dbReference type="InterPro" id="IPR029044">
    <property type="entry name" value="Nucleotide-diphossugar_trans"/>
</dbReference>
<dbReference type="FunFam" id="3.90.550.10:FF:000046">
    <property type="entry name" value="Mannose-1-phosphate guanylyltransferase (GDP)"/>
    <property type="match status" value="1"/>
</dbReference>
<dbReference type="AlphaFoldDB" id="A0A0R0CHK2"/>
<feature type="domain" description="Nucleotidyl transferase" evidence="13">
    <location>
        <begin position="6"/>
        <end position="284"/>
    </location>
</feature>
<evidence type="ECO:0000313" key="16">
    <source>
        <dbReference type="EMBL" id="KRG69388.1"/>
    </source>
</evidence>
<dbReference type="InterPro" id="IPR001538">
    <property type="entry name" value="Man6P_isomerase-2_C"/>
</dbReference>
<gene>
    <name evidence="16" type="primary">cpsB</name>
    <name evidence="16" type="ORF">ABB27_05885</name>
</gene>
<dbReference type="InterPro" id="IPR006375">
    <property type="entry name" value="Man1P_GuaTrfase/Man6P_Isoase"/>
</dbReference>
<comment type="pathway">
    <text evidence="1">Nucleotide-sugar biosynthesis; GDP-alpha-D-mannose biosynthesis; GDP-alpha-D-mannose from alpha-D-mannose 1-phosphate (GTP route): step 1/1.</text>
</comment>
<keyword evidence="7" id="KW-0342">GTP-binding</keyword>
<evidence type="ECO:0000256" key="8">
    <source>
        <dbReference type="ARBA" id="ARBA00023169"/>
    </source>
</evidence>
<keyword evidence="8" id="KW-0270">Exopolysaccharide synthesis</keyword>
<evidence type="ECO:0000256" key="12">
    <source>
        <dbReference type="RuleBase" id="RU004190"/>
    </source>
</evidence>
<feature type="domain" description="MannoseP isomerase/GMP-like beta-helix" evidence="15">
    <location>
        <begin position="291"/>
        <end position="344"/>
    </location>
</feature>
<reference evidence="16 17" key="1">
    <citation type="submission" date="2015-05" db="EMBL/GenBank/DDBJ databases">
        <title>Genome sequencing and analysis of members of genus Stenotrophomonas.</title>
        <authorList>
            <person name="Patil P.P."/>
            <person name="Midha S."/>
            <person name="Patil P.B."/>
        </authorList>
    </citation>
    <scope>NUCLEOTIDE SEQUENCE [LARGE SCALE GENOMIC DNA]</scope>
    <source>
        <strain evidence="16 17">DSM 18941</strain>
    </source>
</reference>
<evidence type="ECO:0000256" key="5">
    <source>
        <dbReference type="ARBA" id="ARBA00022695"/>
    </source>
</evidence>
<evidence type="ECO:0000256" key="2">
    <source>
        <dbReference type="ARBA" id="ARBA00006115"/>
    </source>
</evidence>
<dbReference type="Proteomes" id="UP000051863">
    <property type="component" value="Unassembled WGS sequence"/>
</dbReference>
<dbReference type="InterPro" id="IPR005835">
    <property type="entry name" value="NTP_transferase_dom"/>
</dbReference>
<comment type="similarity">
    <text evidence="2 12">Belongs to the mannose-6-phosphate isomerase type 2 family.</text>
</comment>
<dbReference type="NCBIfam" id="TIGR01479">
    <property type="entry name" value="GMP_PMI"/>
    <property type="match status" value="1"/>
</dbReference>
<evidence type="ECO:0000256" key="1">
    <source>
        <dbReference type="ARBA" id="ARBA00004823"/>
    </source>
</evidence>
<dbReference type="Pfam" id="PF01050">
    <property type="entry name" value="MannoseP_isomer"/>
    <property type="match status" value="1"/>
</dbReference>
<evidence type="ECO:0000256" key="10">
    <source>
        <dbReference type="ARBA" id="ARBA00056744"/>
    </source>
</evidence>
<dbReference type="InterPro" id="IPR011051">
    <property type="entry name" value="RmlC_Cupin_sf"/>
</dbReference>
<dbReference type="GO" id="GO:0000271">
    <property type="term" value="P:polysaccharide biosynthetic process"/>
    <property type="evidence" value="ECO:0007669"/>
    <property type="project" value="UniProtKB-KW"/>
</dbReference>
<comment type="caution">
    <text evidence="16">The sequence shown here is derived from an EMBL/GenBank/DDBJ whole genome shotgun (WGS) entry which is preliminary data.</text>
</comment>
<dbReference type="PANTHER" id="PTHR46390">
    <property type="entry name" value="MANNOSE-1-PHOSPHATE GUANYLYLTRANSFERASE"/>
    <property type="match status" value="1"/>
</dbReference>
<keyword evidence="5 16" id="KW-0548">Nucleotidyltransferase</keyword>
<keyword evidence="4 16" id="KW-0808">Transferase</keyword>
<dbReference type="GO" id="GO:0009298">
    <property type="term" value="P:GDP-mannose biosynthetic process"/>
    <property type="evidence" value="ECO:0007669"/>
    <property type="project" value="UniProtKB-UniPathway"/>
</dbReference>
<evidence type="ECO:0000313" key="17">
    <source>
        <dbReference type="Proteomes" id="UP000051863"/>
    </source>
</evidence>
<evidence type="ECO:0000256" key="7">
    <source>
        <dbReference type="ARBA" id="ARBA00023134"/>
    </source>
</evidence>
<evidence type="ECO:0000256" key="4">
    <source>
        <dbReference type="ARBA" id="ARBA00022679"/>
    </source>
</evidence>
<accession>A0A0R0CHK2</accession>
<dbReference type="RefSeq" id="WP_057627306.1">
    <property type="nucleotide sequence ID" value="NZ_LDJJ01000017.1"/>
</dbReference>
<dbReference type="InterPro" id="IPR049577">
    <property type="entry name" value="GMPP_N"/>
</dbReference>
<dbReference type="CDD" id="cd02509">
    <property type="entry name" value="GDP-M1P_Guanylyltransferase"/>
    <property type="match status" value="1"/>
</dbReference>
<dbReference type="Pfam" id="PF22640">
    <property type="entry name" value="ManC_GMP_beta-helix"/>
    <property type="match status" value="1"/>
</dbReference>
<evidence type="ECO:0000259" key="14">
    <source>
        <dbReference type="Pfam" id="PF01050"/>
    </source>
</evidence>